<comment type="caution">
    <text evidence="3">The sequence shown here is derived from an EMBL/GenBank/DDBJ whole genome shotgun (WGS) entry which is preliminary data.</text>
</comment>
<accession>A0ABS2RLT3</accession>
<protein>
    <submittedName>
        <fullName evidence="3">Flp pilus assembly protein TadG</fullName>
    </submittedName>
</protein>
<dbReference type="Pfam" id="PF13400">
    <property type="entry name" value="Tad"/>
    <property type="match status" value="1"/>
</dbReference>
<name>A0ABS2RLT3_9ACTN</name>
<gene>
    <name evidence="3" type="ORF">JOE57_002897</name>
</gene>
<keyword evidence="1" id="KW-0472">Membrane</keyword>
<dbReference type="Proteomes" id="UP000704762">
    <property type="component" value="Unassembled WGS sequence"/>
</dbReference>
<dbReference type="RefSeq" id="WP_204919065.1">
    <property type="nucleotide sequence ID" value="NZ_BAAAQP010000003.1"/>
</dbReference>
<organism evidence="3 4">
    <name type="scientific">Microlunatus panaciterrae</name>
    <dbReference type="NCBI Taxonomy" id="400768"/>
    <lineage>
        <taxon>Bacteria</taxon>
        <taxon>Bacillati</taxon>
        <taxon>Actinomycetota</taxon>
        <taxon>Actinomycetes</taxon>
        <taxon>Propionibacteriales</taxon>
        <taxon>Propionibacteriaceae</taxon>
        <taxon>Microlunatus</taxon>
    </lineage>
</organism>
<proteinExistence type="predicted"/>
<keyword evidence="1" id="KW-1133">Transmembrane helix</keyword>
<keyword evidence="1" id="KW-0812">Transmembrane</keyword>
<evidence type="ECO:0000256" key="1">
    <source>
        <dbReference type="SAM" id="Phobius"/>
    </source>
</evidence>
<keyword evidence="4" id="KW-1185">Reference proteome</keyword>
<evidence type="ECO:0000313" key="3">
    <source>
        <dbReference type="EMBL" id="MBM7799976.1"/>
    </source>
</evidence>
<feature type="domain" description="Putative Flp pilus-assembly TadG-like N-terminal" evidence="2">
    <location>
        <begin position="14"/>
        <end position="57"/>
    </location>
</feature>
<feature type="transmembrane region" description="Helical" evidence="1">
    <location>
        <begin position="20"/>
        <end position="42"/>
    </location>
</feature>
<dbReference type="InterPro" id="IPR028087">
    <property type="entry name" value="Tad_N"/>
</dbReference>
<evidence type="ECO:0000313" key="4">
    <source>
        <dbReference type="Proteomes" id="UP000704762"/>
    </source>
</evidence>
<sequence>MQRLKSPRRKTERGAVSVMVALLIIPLMGFAAISIDVAGMWAERQQLQAGADAAALAIAQDCSRNNCGTPSQTALTFASANLNNGTATPIVITPALAPSTGHVTVQNFGISKHMFAPVLGINQKTVSAQSSANWAYPSGGTMVLPLTFSWCEFKAQTGGGVPSGTTERTVYLSKSSGTSCTGPSNNVVPGGFGWVDPDAGACSKNSLISAVLTSSTGNSLPSGCSTADFQAQQNKTVLLPIFDQAGGTGNNAWYKIYGYAAFKMTGYYFAGQYSWNPPCSGSERCIKGYFTKFVDLTEAYTSSPTAPQLGAAIVSLTQ</sequence>
<reference evidence="3 4" key="1">
    <citation type="submission" date="2021-01" db="EMBL/GenBank/DDBJ databases">
        <title>Sequencing the genomes of 1000 actinobacteria strains.</title>
        <authorList>
            <person name="Klenk H.-P."/>
        </authorList>
    </citation>
    <scope>NUCLEOTIDE SEQUENCE [LARGE SCALE GENOMIC DNA]</scope>
    <source>
        <strain evidence="3 4">DSM 18662</strain>
    </source>
</reference>
<evidence type="ECO:0000259" key="2">
    <source>
        <dbReference type="Pfam" id="PF13400"/>
    </source>
</evidence>
<dbReference type="EMBL" id="JAFBCF010000001">
    <property type="protein sequence ID" value="MBM7799976.1"/>
    <property type="molecule type" value="Genomic_DNA"/>
</dbReference>